<keyword evidence="1" id="KW-0472">Membrane</keyword>
<dbReference type="OrthoDB" id="10009287at2759"/>
<dbReference type="Proteomes" id="UP000604825">
    <property type="component" value="Unassembled WGS sequence"/>
</dbReference>
<feature type="transmembrane region" description="Helical" evidence="1">
    <location>
        <begin position="61"/>
        <end position="81"/>
    </location>
</feature>
<name>A0A811QDA1_9POAL</name>
<proteinExistence type="inferred from homology"/>
<dbReference type="PANTHER" id="PTHR12300">
    <property type="entry name" value="HVA22-LIKE PROTEINS"/>
    <property type="match status" value="1"/>
</dbReference>
<dbReference type="InterPro" id="IPR004345">
    <property type="entry name" value="TB2_DP1_HVA22"/>
</dbReference>
<dbReference type="EMBL" id="CAJGYO010000010">
    <property type="protein sequence ID" value="CAD6257036.1"/>
    <property type="molecule type" value="Genomic_DNA"/>
</dbReference>
<feature type="transmembrane region" description="Helical" evidence="1">
    <location>
        <begin position="32"/>
        <end position="55"/>
    </location>
</feature>
<reference evidence="3" key="1">
    <citation type="submission" date="2020-10" db="EMBL/GenBank/DDBJ databases">
        <authorList>
            <person name="Han B."/>
            <person name="Lu T."/>
            <person name="Zhao Q."/>
            <person name="Huang X."/>
            <person name="Zhao Y."/>
        </authorList>
    </citation>
    <scope>NUCLEOTIDE SEQUENCE</scope>
</reference>
<evidence type="ECO:0000256" key="1">
    <source>
        <dbReference type="RuleBase" id="RU362006"/>
    </source>
</evidence>
<dbReference type="GO" id="GO:0016020">
    <property type="term" value="C:membrane"/>
    <property type="evidence" value="ECO:0007669"/>
    <property type="project" value="UniProtKB-SubCell"/>
</dbReference>
<protein>
    <recommendedName>
        <fullName evidence="1">HVA22-like protein</fullName>
    </recommendedName>
</protein>
<comment type="subcellular location">
    <subcellularLocation>
        <location evidence="1">Membrane</location>
        <topology evidence="1">Multi-pass membrane protein</topology>
    </subcellularLocation>
</comment>
<feature type="transmembrane region" description="Helical" evidence="1">
    <location>
        <begin position="146"/>
        <end position="169"/>
    </location>
</feature>
<dbReference type="Pfam" id="PF03134">
    <property type="entry name" value="TB2_DP1_HVA22"/>
    <property type="match status" value="2"/>
</dbReference>
<comment type="similarity">
    <text evidence="1">Belongs to the DP1 family.</text>
</comment>
<keyword evidence="1" id="KW-0812">Transmembrane</keyword>
<evidence type="ECO:0000313" key="3">
    <source>
        <dbReference type="EMBL" id="CAD6257036.1"/>
    </source>
</evidence>
<organism evidence="3 4">
    <name type="scientific">Miscanthus lutarioriparius</name>
    <dbReference type="NCBI Taxonomy" id="422564"/>
    <lineage>
        <taxon>Eukaryota</taxon>
        <taxon>Viridiplantae</taxon>
        <taxon>Streptophyta</taxon>
        <taxon>Embryophyta</taxon>
        <taxon>Tracheophyta</taxon>
        <taxon>Spermatophyta</taxon>
        <taxon>Magnoliopsida</taxon>
        <taxon>Liliopsida</taxon>
        <taxon>Poales</taxon>
        <taxon>Poaceae</taxon>
        <taxon>PACMAD clade</taxon>
        <taxon>Panicoideae</taxon>
        <taxon>Andropogonodae</taxon>
        <taxon>Andropogoneae</taxon>
        <taxon>Saccharinae</taxon>
        <taxon>Miscanthus</taxon>
    </lineage>
</organism>
<sequence length="256" mass="29705">MEKRPTVMLLYPLYASVLAMESPSKLDDEQWLAYWILYSFITLMEMVLESLIYWIPIWYELKLLFIAWLVLPNFRGAAFMYDKFVREQLRKHGLTAAGSGKKDDGKSSSVSPSSKDKDKPKSKFLAFVTPKKAMESSSKLDDEQWLAYWILYSFITLMEMLLQSLIYWIPVWYELKLLFMAWLVLPNFRGAAFIYNRFVREQVKKHTAIQAAGAGSTSNNNVIISANEDDKILSTSPKEKSKRKLLSMIIPKKLKL</sequence>
<keyword evidence="4" id="KW-1185">Reference proteome</keyword>
<feature type="transmembrane region" description="Helical" evidence="1">
    <location>
        <begin position="175"/>
        <end position="195"/>
    </location>
</feature>
<dbReference type="AlphaFoldDB" id="A0A811QDA1"/>
<gene>
    <name evidence="3" type="ORF">NCGR_LOCUS40526</name>
</gene>
<dbReference type="PANTHER" id="PTHR12300:SF154">
    <property type="entry name" value="HVA22-LIKE PROTEIN"/>
    <property type="match status" value="1"/>
</dbReference>
<comment type="caution">
    <text evidence="3">The sequence shown here is derived from an EMBL/GenBank/DDBJ whole genome shotgun (WGS) entry which is preliminary data.</text>
</comment>
<feature type="region of interest" description="Disordered" evidence="2">
    <location>
        <begin position="96"/>
        <end position="121"/>
    </location>
</feature>
<evidence type="ECO:0000256" key="2">
    <source>
        <dbReference type="SAM" id="MobiDB-lite"/>
    </source>
</evidence>
<keyword evidence="1" id="KW-1133">Transmembrane helix</keyword>
<evidence type="ECO:0000313" key="4">
    <source>
        <dbReference type="Proteomes" id="UP000604825"/>
    </source>
</evidence>
<accession>A0A811QDA1</accession>
<comment type="caution">
    <text evidence="1">Lacks conserved residue(s) required for the propagation of feature annotation.</text>
</comment>